<dbReference type="AlphaFoldDB" id="A0A7J3ZJB7"/>
<dbReference type="GO" id="GO:0032259">
    <property type="term" value="P:methylation"/>
    <property type="evidence" value="ECO:0007669"/>
    <property type="project" value="UniProtKB-KW"/>
</dbReference>
<dbReference type="EMBL" id="DRZC01000021">
    <property type="protein sequence ID" value="HHQ80139.1"/>
    <property type="molecule type" value="Genomic_DNA"/>
</dbReference>
<proteinExistence type="predicted"/>
<comment type="caution">
    <text evidence="2">The sequence shown here is derived from an EMBL/GenBank/DDBJ whole genome shotgun (WGS) entry which is preliminary data.</text>
</comment>
<dbReference type="Pfam" id="PF08241">
    <property type="entry name" value="Methyltransf_11"/>
    <property type="match status" value="1"/>
</dbReference>
<keyword evidence="2" id="KW-0808">Transferase</keyword>
<feature type="domain" description="Methyltransferase type 11" evidence="1">
    <location>
        <begin position="43"/>
        <end position="127"/>
    </location>
</feature>
<evidence type="ECO:0000313" key="2">
    <source>
        <dbReference type="EMBL" id="HHQ80139.1"/>
    </source>
</evidence>
<keyword evidence="2" id="KW-0489">Methyltransferase</keyword>
<evidence type="ECO:0000259" key="1">
    <source>
        <dbReference type="Pfam" id="PF08241"/>
    </source>
</evidence>
<protein>
    <submittedName>
        <fullName evidence="2">Class I SAM-dependent methyltransferase</fullName>
    </submittedName>
</protein>
<accession>A0A7J3ZJB7</accession>
<organism evidence="2">
    <name type="scientific">Fervidicoccus fontis</name>
    <dbReference type="NCBI Taxonomy" id="683846"/>
    <lineage>
        <taxon>Archaea</taxon>
        <taxon>Thermoproteota</taxon>
        <taxon>Thermoprotei</taxon>
        <taxon>Fervidicoccales</taxon>
        <taxon>Fervidicoccaceae</taxon>
        <taxon>Fervidicoccus</taxon>
    </lineage>
</organism>
<sequence length="195" mass="21778">MYEIVRFYDALSSLYDEIYGQEQAIKYTALIKEVSSLLKGVVVDAGCGTLMLAEFLKLKGLTRDVTLYIGIDVSLAMLERAKTKTKRLESDSEPVEVELVRGLIERLPLRSNSANTVIAITVLTVLHGGYRGVHEDHRAETRAVKELLRASKEAVIVSVLNRQESRTLIELLTQQSKKIWHGGSDVFFLLATKQG</sequence>
<dbReference type="InterPro" id="IPR013216">
    <property type="entry name" value="Methyltransf_11"/>
</dbReference>
<dbReference type="InterPro" id="IPR029063">
    <property type="entry name" value="SAM-dependent_MTases_sf"/>
</dbReference>
<dbReference type="Gene3D" id="3.40.50.150">
    <property type="entry name" value="Vaccinia Virus protein VP39"/>
    <property type="match status" value="1"/>
</dbReference>
<gene>
    <name evidence="2" type="ORF">ENM78_01550</name>
</gene>
<dbReference type="GO" id="GO:0008757">
    <property type="term" value="F:S-adenosylmethionine-dependent methyltransferase activity"/>
    <property type="evidence" value="ECO:0007669"/>
    <property type="project" value="InterPro"/>
</dbReference>
<name>A0A7J3ZJB7_9CREN</name>
<reference evidence="2" key="1">
    <citation type="journal article" date="2020" name="mSystems">
        <title>Genome- and Community-Level Interaction Insights into Carbon Utilization and Element Cycling Functions of Hydrothermarchaeota in Hydrothermal Sediment.</title>
        <authorList>
            <person name="Zhou Z."/>
            <person name="Liu Y."/>
            <person name="Xu W."/>
            <person name="Pan J."/>
            <person name="Luo Z.H."/>
            <person name="Li M."/>
        </authorList>
    </citation>
    <scope>NUCLEOTIDE SEQUENCE [LARGE SCALE GENOMIC DNA]</scope>
    <source>
        <strain evidence="2">SpSt-1116</strain>
    </source>
</reference>
<dbReference type="SUPFAM" id="SSF53335">
    <property type="entry name" value="S-adenosyl-L-methionine-dependent methyltransferases"/>
    <property type="match status" value="1"/>
</dbReference>